<name>A0A6A3AIT0_HIBSY</name>
<keyword evidence="3" id="KW-1185">Reference proteome</keyword>
<feature type="region of interest" description="Disordered" evidence="1">
    <location>
        <begin position="143"/>
        <end position="192"/>
    </location>
</feature>
<gene>
    <name evidence="2" type="ORF">F3Y22_tig00110474pilonHSYRG00270</name>
</gene>
<evidence type="ECO:0000256" key="1">
    <source>
        <dbReference type="SAM" id="MobiDB-lite"/>
    </source>
</evidence>
<organism evidence="2 3">
    <name type="scientific">Hibiscus syriacus</name>
    <name type="common">Rose of Sharon</name>
    <dbReference type="NCBI Taxonomy" id="106335"/>
    <lineage>
        <taxon>Eukaryota</taxon>
        <taxon>Viridiplantae</taxon>
        <taxon>Streptophyta</taxon>
        <taxon>Embryophyta</taxon>
        <taxon>Tracheophyta</taxon>
        <taxon>Spermatophyta</taxon>
        <taxon>Magnoliopsida</taxon>
        <taxon>eudicotyledons</taxon>
        <taxon>Gunneridae</taxon>
        <taxon>Pentapetalae</taxon>
        <taxon>rosids</taxon>
        <taxon>malvids</taxon>
        <taxon>Malvales</taxon>
        <taxon>Malvaceae</taxon>
        <taxon>Malvoideae</taxon>
        <taxon>Hibiscus</taxon>
    </lineage>
</organism>
<reference evidence="2" key="1">
    <citation type="submission" date="2019-09" db="EMBL/GenBank/DDBJ databases">
        <title>Draft genome information of white flower Hibiscus syriacus.</title>
        <authorList>
            <person name="Kim Y.-M."/>
        </authorList>
    </citation>
    <scope>NUCLEOTIDE SEQUENCE [LARGE SCALE GENOMIC DNA]</scope>
    <source>
        <strain evidence="2">YM2019G1</strain>
    </source>
</reference>
<proteinExistence type="predicted"/>
<evidence type="ECO:0000313" key="2">
    <source>
        <dbReference type="EMBL" id="KAE8703185.1"/>
    </source>
</evidence>
<sequence length="192" mass="21070">MHGVDEARLGPGHEDQDWSIKVESSASVLTLHSSVYGYSDFGLGKGFDVSRCIPGRRSIQWLPTYLSRGKKLLLQEIAKRKKNGTFQIHKTSKAIPTKPINVVEKAVTTMATGKINKIYIDERSNAKSAPKQMSLIRKSKGIPTKPVKLGENEANGNTTMADKTATGEINKINIEQRSNAKSAPKLNPLLKS</sequence>
<dbReference type="AlphaFoldDB" id="A0A6A3AIT0"/>
<dbReference type="Proteomes" id="UP000436088">
    <property type="component" value="Unassembled WGS sequence"/>
</dbReference>
<protein>
    <submittedName>
        <fullName evidence="2">Uncharacterized protein</fullName>
    </submittedName>
</protein>
<accession>A0A6A3AIT0</accession>
<dbReference type="EMBL" id="VEPZ02001002">
    <property type="protein sequence ID" value="KAE8703185.1"/>
    <property type="molecule type" value="Genomic_DNA"/>
</dbReference>
<evidence type="ECO:0000313" key="3">
    <source>
        <dbReference type="Proteomes" id="UP000436088"/>
    </source>
</evidence>
<comment type="caution">
    <text evidence="2">The sequence shown here is derived from an EMBL/GenBank/DDBJ whole genome shotgun (WGS) entry which is preliminary data.</text>
</comment>